<comment type="subunit">
    <text evidence="13">Homodimer. Interacts with A1CF. Interacts with APOBEC1; form an mRNA editing complex. Interacts with RBPMS.</text>
</comment>
<evidence type="ECO:0000313" key="17">
    <source>
        <dbReference type="Proteomes" id="UP001162483"/>
    </source>
</evidence>
<comment type="similarity">
    <text evidence="3">Belongs to the RRM RBM47 family.</text>
</comment>
<evidence type="ECO:0000256" key="7">
    <source>
        <dbReference type="ARBA" id="ARBA00022664"/>
    </source>
</evidence>
<evidence type="ECO:0000313" key="16">
    <source>
        <dbReference type="EMBL" id="CAI9600384.1"/>
    </source>
</evidence>
<dbReference type="InterPro" id="IPR012677">
    <property type="entry name" value="Nucleotide-bd_a/b_plait_sf"/>
</dbReference>
<evidence type="ECO:0000256" key="4">
    <source>
        <dbReference type="ARBA" id="ARBA00015191"/>
    </source>
</evidence>
<evidence type="ECO:0000256" key="9">
    <source>
        <dbReference type="ARBA" id="ARBA00022884"/>
    </source>
</evidence>
<feature type="domain" description="RRM" evidence="15">
    <location>
        <begin position="151"/>
        <end position="233"/>
    </location>
</feature>
<evidence type="ECO:0000256" key="3">
    <source>
        <dbReference type="ARBA" id="ARBA00005319"/>
    </source>
</evidence>
<sequence>MTAEDSIAMMSNDSSNMSASKITEGVVGAPNEAALVALMERTGYAMVQENGQRKYGGPPPGWEGLHPPRGCEVFVGKIPRDVYEDELVPVFESVGRIYEMRLMMDFDGKNRGYAFVMYTQKHEAKRAVRELNNYEIRPGRLLGVCCSVDNCRLFIGGIPKMKKREEILEEISKVTEGVLDVIVYASAADKMKNRGFAFVEYESHRAAAMARRKLMPGRIQLWGHQIAVDWAEPEIDVDEDVMETVKILYVRNLMIETSEDTIKKVFGQYNPGCVERVKKIRDYAFVHFTSRDDAVQAMRNLNGTELEGSGIEVTLAKPVDKEQYTRYQKAAKGTTTTATATEVTQPNYVYSCDPYTLAYYGYPYNALIGPNRDYFVKAGSIRGRGRGAAGNRAPGPRGTYLGGYSAGRGIYSRYHEGKGKQQEKGFELVPNLELPAVNPVALKPGTVAIPTIGSTPYSMFQASAAKLIEDGKIHGMEHMINPITVQADPVSAATAAAAAAAAAAAVIPSVTTPPPFQGRPITPVYTMAPNVQRIPAAGIYGASYLPIAAPATATLATLQKNAAAAAAMYGGYASYIPQAFPAAAIQVPLHDIYQTY</sequence>
<keyword evidence="8" id="KW-0677">Repeat</keyword>
<keyword evidence="5" id="KW-0488">Methylation</keyword>
<keyword evidence="9 14" id="KW-0694">RNA-binding</keyword>
<evidence type="ECO:0000256" key="1">
    <source>
        <dbReference type="ARBA" id="ARBA00004123"/>
    </source>
</evidence>
<dbReference type="NCBIfam" id="TIGR01648">
    <property type="entry name" value="hnRNP-R-Q"/>
    <property type="match status" value="1"/>
</dbReference>
<dbReference type="InterPro" id="IPR034440">
    <property type="entry name" value="RBM47_RRM2"/>
</dbReference>
<dbReference type="InterPro" id="IPR035979">
    <property type="entry name" value="RBD_domain_sf"/>
</dbReference>
<reference evidence="16" key="1">
    <citation type="submission" date="2023-05" db="EMBL/GenBank/DDBJ databases">
        <authorList>
            <person name="Stuckert A."/>
        </authorList>
    </citation>
    <scope>NUCLEOTIDE SEQUENCE</scope>
</reference>
<dbReference type="InterPro" id="IPR047044">
    <property type="entry name" value="RBM47_RRM1"/>
</dbReference>
<dbReference type="SUPFAM" id="SSF54928">
    <property type="entry name" value="RNA-binding domain, RBD"/>
    <property type="match status" value="3"/>
</dbReference>
<feature type="domain" description="RRM" evidence="15">
    <location>
        <begin position="71"/>
        <end position="144"/>
    </location>
</feature>
<evidence type="ECO:0000256" key="11">
    <source>
        <dbReference type="ARBA" id="ARBA00023242"/>
    </source>
</evidence>
<dbReference type="Proteomes" id="UP001162483">
    <property type="component" value="Unassembled WGS sequence"/>
</dbReference>
<keyword evidence="11" id="KW-0539">Nucleus</keyword>
<dbReference type="PROSITE" id="PS50102">
    <property type="entry name" value="RRM"/>
    <property type="match status" value="3"/>
</dbReference>
<evidence type="ECO:0000256" key="5">
    <source>
        <dbReference type="ARBA" id="ARBA00022481"/>
    </source>
</evidence>
<protein>
    <recommendedName>
        <fullName evidence="4">RNA-binding protein 47</fullName>
    </recommendedName>
    <alternativeName>
        <fullName evidence="12">RNA-binding motif protein 47</fullName>
    </alternativeName>
</protein>
<organism evidence="16 17">
    <name type="scientific">Staurois parvus</name>
    <dbReference type="NCBI Taxonomy" id="386267"/>
    <lineage>
        <taxon>Eukaryota</taxon>
        <taxon>Metazoa</taxon>
        <taxon>Chordata</taxon>
        <taxon>Craniata</taxon>
        <taxon>Vertebrata</taxon>
        <taxon>Euteleostomi</taxon>
        <taxon>Amphibia</taxon>
        <taxon>Batrachia</taxon>
        <taxon>Anura</taxon>
        <taxon>Neobatrachia</taxon>
        <taxon>Ranoidea</taxon>
        <taxon>Ranidae</taxon>
        <taxon>Staurois</taxon>
    </lineage>
</organism>
<keyword evidence="7" id="KW-0507">mRNA processing</keyword>
<evidence type="ECO:0000256" key="14">
    <source>
        <dbReference type="PROSITE-ProRule" id="PRU00176"/>
    </source>
</evidence>
<evidence type="ECO:0000256" key="12">
    <source>
        <dbReference type="ARBA" id="ARBA00030579"/>
    </source>
</evidence>
<dbReference type="InterPro" id="IPR000504">
    <property type="entry name" value="RRM_dom"/>
</dbReference>
<comment type="caution">
    <text evidence="16">The sequence shown here is derived from an EMBL/GenBank/DDBJ whole genome shotgun (WGS) entry which is preliminary data.</text>
</comment>
<dbReference type="PANTHER" id="PTHR21245">
    <property type="entry name" value="HETEROGENEOUS NUCLEAR RIBONUCLEOPROTEIN"/>
    <property type="match status" value="1"/>
</dbReference>
<dbReference type="InterPro" id="IPR006535">
    <property type="entry name" value="HnRNP_R/Q_splicing_fac"/>
</dbReference>
<evidence type="ECO:0000256" key="2">
    <source>
        <dbReference type="ARBA" id="ARBA00004496"/>
    </source>
</evidence>
<dbReference type="InterPro" id="IPR034445">
    <property type="entry name" value="RBM47_RRM3"/>
</dbReference>
<dbReference type="Pfam" id="PF00076">
    <property type="entry name" value="RRM_1"/>
    <property type="match status" value="3"/>
</dbReference>
<evidence type="ECO:0000256" key="8">
    <source>
        <dbReference type="ARBA" id="ARBA00022737"/>
    </source>
</evidence>
<dbReference type="EMBL" id="CATNWA010017426">
    <property type="protein sequence ID" value="CAI9600384.1"/>
    <property type="molecule type" value="Genomic_DNA"/>
</dbReference>
<keyword evidence="10" id="KW-0508">mRNA splicing</keyword>
<accession>A0ABN9FTX9</accession>
<name>A0ABN9FTX9_9NEOB</name>
<dbReference type="CDD" id="cd12485">
    <property type="entry name" value="RRM1_RBM47"/>
    <property type="match status" value="1"/>
</dbReference>
<dbReference type="Gene3D" id="3.30.70.330">
    <property type="match status" value="3"/>
</dbReference>
<feature type="domain" description="RRM" evidence="15">
    <location>
        <begin position="246"/>
        <end position="318"/>
    </location>
</feature>
<gene>
    <name evidence="16" type="ORF">SPARVUS_LOCUS12736791</name>
</gene>
<dbReference type="CDD" id="cd12491">
    <property type="entry name" value="RRM2_RBM47"/>
    <property type="match status" value="1"/>
</dbReference>
<evidence type="ECO:0000256" key="13">
    <source>
        <dbReference type="ARBA" id="ARBA00047065"/>
    </source>
</evidence>
<evidence type="ECO:0000259" key="15">
    <source>
        <dbReference type="PROSITE" id="PS50102"/>
    </source>
</evidence>
<proteinExistence type="inferred from homology"/>
<evidence type="ECO:0000256" key="10">
    <source>
        <dbReference type="ARBA" id="ARBA00023187"/>
    </source>
</evidence>
<comment type="subcellular location">
    <subcellularLocation>
        <location evidence="2">Cytoplasm</location>
    </subcellularLocation>
    <subcellularLocation>
        <location evidence="1">Nucleus</location>
    </subcellularLocation>
</comment>
<dbReference type="SMART" id="SM00360">
    <property type="entry name" value="RRM"/>
    <property type="match status" value="3"/>
</dbReference>
<keyword evidence="17" id="KW-1185">Reference proteome</keyword>
<dbReference type="CDD" id="cd12497">
    <property type="entry name" value="RRM3_RBM47"/>
    <property type="match status" value="1"/>
</dbReference>
<keyword evidence="6" id="KW-0963">Cytoplasm</keyword>
<evidence type="ECO:0000256" key="6">
    <source>
        <dbReference type="ARBA" id="ARBA00022490"/>
    </source>
</evidence>